<evidence type="ECO:0000256" key="12">
    <source>
        <dbReference type="ARBA" id="ARBA00023315"/>
    </source>
</evidence>
<dbReference type="GO" id="GO:0005783">
    <property type="term" value="C:endoplasmic reticulum"/>
    <property type="evidence" value="ECO:0007669"/>
    <property type="project" value="TreeGrafter"/>
</dbReference>
<dbReference type="EMBL" id="CADCXU010015080">
    <property type="protein sequence ID" value="CAB0004502.1"/>
    <property type="molecule type" value="Genomic_DNA"/>
</dbReference>
<comment type="pathway">
    <text evidence="13">Phospholipid metabolism.</text>
</comment>
<dbReference type="OrthoDB" id="272512at2759"/>
<dbReference type="InterPro" id="IPR045252">
    <property type="entry name" value="LPCAT1-like"/>
</dbReference>
<dbReference type="GO" id="GO:0042171">
    <property type="term" value="F:lysophosphatidic acid acyltransferase activity"/>
    <property type="evidence" value="ECO:0007669"/>
    <property type="project" value="TreeGrafter"/>
</dbReference>
<dbReference type="SUPFAM" id="SSF69593">
    <property type="entry name" value="Glycerol-3-phosphate (1)-acyltransferase"/>
    <property type="match status" value="1"/>
</dbReference>
<reference evidence="16 17" key="1">
    <citation type="submission" date="2020-02" db="EMBL/GenBank/DDBJ databases">
        <authorList>
            <person name="Ferguson B K."/>
        </authorList>
    </citation>
    <scope>NUCLEOTIDE SEQUENCE [LARGE SCALE GENOMIC DNA]</scope>
</reference>
<evidence type="ECO:0000256" key="13">
    <source>
        <dbReference type="ARBA" id="ARBA00025707"/>
    </source>
</evidence>
<name>A0A6H5GMA2_9HEMI</name>
<dbReference type="AlphaFoldDB" id="A0A6H5GMA2"/>
<evidence type="ECO:0000256" key="11">
    <source>
        <dbReference type="ARBA" id="ARBA00023264"/>
    </source>
</evidence>
<evidence type="ECO:0000256" key="6">
    <source>
        <dbReference type="ARBA" id="ARBA00022692"/>
    </source>
</evidence>
<sequence>MKKFQIPILSSKGLVLCDMMRRCVYTALRLRDTASTRRCVYAALRLRFTASTRHCVEKMSHAKTSWTSQHNRRHDKSSESFHETSVGQRSGIRTVSPLFARTSCTTFGISVLPRIMCCRAYHFFAFFPKIKVKQLICNLVRLTYQTGGMSVKTIGRQATRAEAPILVGAPHSTFLDGVVVYHTNFPCILVRKESGSNIWLGMIMNYHQPLYVRRDNSESRHKSIQDIIERATSPLDWPQILIFPEGTTTNRSCLISFKPGAFIPGLPIQPLVIRYPNKTDTVTWTWDGPGA</sequence>
<dbReference type="Proteomes" id="UP000479000">
    <property type="component" value="Unassembled WGS sequence"/>
</dbReference>
<dbReference type="InterPro" id="IPR002123">
    <property type="entry name" value="Plipid/glycerol_acylTrfase"/>
</dbReference>
<evidence type="ECO:0000259" key="15">
    <source>
        <dbReference type="SMART" id="SM00563"/>
    </source>
</evidence>
<gene>
    <name evidence="16" type="ORF">NTEN_LOCUS9979</name>
</gene>
<evidence type="ECO:0000256" key="5">
    <source>
        <dbReference type="ARBA" id="ARBA00022679"/>
    </source>
</evidence>
<keyword evidence="7" id="KW-1133">Transmembrane helix</keyword>
<comment type="similarity">
    <text evidence="3">Belongs to the 1-acyl-sn-glycerol-3-phosphate acyltransferase family.</text>
</comment>
<organism evidence="16 17">
    <name type="scientific">Nesidiocoris tenuis</name>
    <dbReference type="NCBI Taxonomy" id="355587"/>
    <lineage>
        <taxon>Eukaryota</taxon>
        <taxon>Metazoa</taxon>
        <taxon>Ecdysozoa</taxon>
        <taxon>Arthropoda</taxon>
        <taxon>Hexapoda</taxon>
        <taxon>Insecta</taxon>
        <taxon>Pterygota</taxon>
        <taxon>Neoptera</taxon>
        <taxon>Paraneoptera</taxon>
        <taxon>Hemiptera</taxon>
        <taxon>Heteroptera</taxon>
        <taxon>Panheteroptera</taxon>
        <taxon>Cimicomorpha</taxon>
        <taxon>Miridae</taxon>
        <taxon>Dicyphina</taxon>
        <taxon>Nesidiocoris</taxon>
    </lineage>
</organism>
<evidence type="ECO:0000256" key="7">
    <source>
        <dbReference type="ARBA" id="ARBA00022989"/>
    </source>
</evidence>
<feature type="domain" description="Phospholipid/glycerol acyltransferase" evidence="15">
    <location>
        <begin position="165"/>
        <end position="276"/>
    </location>
</feature>
<proteinExistence type="inferred from homology"/>
<keyword evidence="8" id="KW-0443">Lipid metabolism</keyword>
<dbReference type="PANTHER" id="PTHR23063:SF52">
    <property type="entry name" value="LYSOPHOSPHATIDYLCHOLINE ACYLTRANSFERASE"/>
    <property type="match status" value="1"/>
</dbReference>
<evidence type="ECO:0000256" key="8">
    <source>
        <dbReference type="ARBA" id="ARBA00023098"/>
    </source>
</evidence>
<accession>A0A6H5GMA2</accession>
<dbReference type="GO" id="GO:0008654">
    <property type="term" value="P:phospholipid biosynthetic process"/>
    <property type="evidence" value="ECO:0007669"/>
    <property type="project" value="UniProtKB-KW"/>
</dbReference>
<evidence type="ECO:0000256" key="10">
    <source>
        <dbReference type="ARBA" id="ARBA00023209"/>
    </source>
</evidence>
<keyword evidence="17" id="KW-1185">Reference proteome</keyword>
<evidence type="ECO:0000256" key="3">
    <source>
        <dbReference type="ARBA" id="ARBA00008655"/>
    </source>
</evidence>
<keyword evidence="12" id="KW-0012">Acyltransferase</keyword>
<keyword evidence="11" id="KW-1208">Phospholipid metabolism</keyword>
<comment type="subcellular location">
    <subcellularLocation>
        <location evidence="1">Membrane</location>
    </subcellularLocation>
</comment>
<feature type="region of interest" description="Disordered" evidence="14">
    <location>
        <begin position="66"/>
        <end position="88"/>
    </location>
</feature>
<evidence type="ECO:0000256" key="4">
    <source>
        <dbReference type="ARBA" id="ARBA00022516"/>
    </source>
</evidence>
<evidence type="ECO:0000313" key="17">
    <source>
        <dbReference type="Proteomes" id="UP000479000"/>
    </source>
</evidence>
<keyword evidence="10" id="KW-0594">Phospholipid biosynthesis</keyword>
<dbReference type="GO" id="GO:0008374">
    <property type="term" value="F:O-acyltransferase activity"/>
    <property type="evidence" value="ECO:0007669"/>
    <property type="project" value="InterPro"/>
</dbReference>
<keyword evidence="5" id="KW-0808">Transferase</keyword>
<dbReference type="Pfam" id="PF01553">
    <property type="entry name" value="Acyltransferase"/>
    <property type="match status" value="1"/>
</dbReference>
<keyword evidence="4" id="KW-0444">Lipid biosynthesis</keyword>
<evidence type="ECO:0000313" key="16">
    <source>
        <dbReference type="EMBL" id="CAB0004502.1"/>
    </source>
</evidence>
<evidence type="ECO:0000256" key="14">
    <source>
        <dbReference type="SAM" id="MobiDB-lite"/>
    </source>
</evidence>
<comment type="pathway">
    <text evidence="2">Lipid metabolism.</text>
</comment>
<dbReference type="PANTHER" id="PTHR23063">
    <property type="entry name" value="PHOSPHOLIPID ACYLTRANSFERASE"/>
    <property type="match status" value="1"/>
</dbReference>
<evidence type="ECO:0000256" key="9">
    <source>
        <dbReference type="ARBA" id="ARBA00023136"/>
    </source>
</evidence>
<dbReference type="GO" id="GO:0016020">
    <property type="term" value="C:membrane"/>
    <property type="evidence" value="ECO:0007669"/>
    <property type="project" value="UniProtKB-SubCell"/>
</dbReference>
<evidence type="ECO:0000256" key="1">
    <source>
        <dbReference type="ARBA" id="ARBA00004370"/>
    </source>
</evidence>
<evidence type="ECO:0000256" key="2">
    <source>
        <dbReference type="ARBA" id="ARBA00005189"/>
    </source>
</evidence>
<dbReference type="SMART" id="SM00563">
    <property type="entry name" value="PlsC"/>
    <property type="match status" value="1"/>
</dbReference>
<keyword evidence="6" id="KW-0812">Transmembrane</keyword>
<dbReference type="CDD" id="cd07991">
    <property type="entry name" value="LPLAT_LPCAT1-like"/>
    <property type="match status" value="1"/>
</dbReference>
<keyword evidence="9" id="KW-0472">Membrane</keyword>
<protein>
    <recommendedName>
        <fullName evidence="15">Phospholipid/glycerol acyltransferase domain-containing protein</fullName>
    </recommendedName>
</protein>